<dbReference type="PROSITE" id="PS01187">
    <property type="entry name" value="EGF_CA"/>
    <property type="match status" value="1"/>
</dbReference>
<gene>
    <name evidence="20" type="primary">LOC107120852</name>
</gene>
<dbReference type="SUPFAM" id="SSF50494">
    <property type="entry name" value="Trypsin-like serine proteases"/>
    <property type="match status" value="1"/>
</dbReference>
<dbReference type="Pfam" id="PF00089">
    <property type="entry name" value="Trypsin"/>
    <property type="match status" value="1"/>
</dbReference>
<dbReference type="SMART" id="SM00179">
    <property type="entry name" value="EGF_CA"/>
    <property type="match status" value="1"/>
</dbReference>
<dbReference type="PROSITE" id="PS01180">
    <property type="entry name" value="CUB"/>
    <property type="match status" value="2"/>
</dbReference>
<keyword evidence="2" id="KW-0245">EGF-like domain</keyword>
<keyword evidence="11" id="KW-0325">Glycoprotein</keyword>
<dbReference type="InterPro" id="IPR000859">
    <property type="entry name" value="CUB_dom"/>
</dbReference>
<dbReference type="InterPro" id="IPR009003">
    <property type="entry name" value="Peptidase_S1_PA"/>
</dbReference>
<dbReference type="Pfam" id="PF14670">
    <property type="entry name" value="FXa_inhibition"/>
    <property type="match status" value="1"/>
</dbReference>
<dbReference type="InterPro" id="IPR035976">
    <property type="entry name" value="Sushi/SCR/CCP_sf"/>
</dbReference>
<keyword evidence="4" id="KW-0645">Protease</keyword>
<feature type="signal peptide" evidence="15">
    <location>
        <begin position="1"/>
        <end position="20"/>
    </location>
</feature>
<dbReference type="SUPFAM" id="SSF49854">
    <property type="entry name" value="Spermadhesin, CUB domain"/>
    <property type="match status" value="2"/>
</dbReference>
<accession>A0ABM1KZG9</accession>
<feature type="domain" description="CUB" evidence="16">
    <location>
        <begin position="12"/>
        <end position="134"/>
    </location>
</feature>
<dbReference type="PIRSF" id="PIRSF001155">
    <property type="entry name" value="C1r_C1s_MASP"/>
    <property type="match status" value="1"/>
</dbReference>
<organism evidence="19 20">
    <name type="scientific">Gekko japonicus</name>
    <name type="common">Schlegel's Japanese gecko</name>
    <dbReference type="NCBI Taxonomy" id="146911"/>
    <lineage>
        <taxon>Eukaryota</taxon>
        <taxon>Metazoa</taxon>
        <taxon>Chordata</taxon>
        <taxon>Craniata</taxon>
        <taxon>Vertebrata</taxon>
        <taxon>Euteleostomi</taxon>
        <taxon>Lepidosauria</taxon>
        <taxon>Squamata</taxon>
        <taxon>Bifurcata</taxon>
        <taxon>Gekkota</taxon>
        <taxon>Gekkonidae</taxon>
        <taxon>Gekkoninae</taxon>
        <taxon>Gekko</taxon>
    </lineage>
</organism>
<evidence type="ECO:0000256" key="6">
    <source>
        <dbReference type="ARBA" id="ARBA00022737"/>
    </source>
</evidence>
<evidence type="ECO:0000313" key="20">
    <source>
        <dbReference type="RefSeq" id="XP_015279106.1"/>
    </source>
</evidence>
<dbReference type="InterPro" id="IPR001881">
    <property type="entry name" value="EGF-like_Ca-bd_dom"/>
</dbReference>
<proteinExistence type="inferred from homology"/>
<dbReference type="CDD" id="cd00041">
    <property type="entry name" value="CUB"/>
    <property type="match status" value="2"/>
</dbReference>
<dbReference type="CDD" id="cd00033">
    <property type="entry name" value="CCP"/>
    <property type="match status" value="2"/>
</dbReference>
<feature type="domain" description="Sushi" evidence="18">
    <location>
        <begin position="361"/>
        <end position="429"/>
    </location>
</feature>
<dbReference type="Gene3D" id="2.40.10.10">
    <property type="entry name" value="Trypsin-like serine proteases"/>
    <property type="match status" value="2"/>
</dbReference>
<evidence type="ECO:0000256" key="5">
    <source>
        <dbReference type="ARBA" id="ARBA00022729"/>
    </source>
</evidence>
<keyword evidence="10 13" id="KW-1015">Disulfide bond</keyword>
<dbReference type="GeneID" id="107120852"/>
<evidence type="ECO:0000256" key="11">
    <source>
        <dbReference type="ARBA" id="ARBA00023180"/>
    </source>
</evidence>
<dbReference type="Gene3D" id="2.10.25.10">
    <property type="entry name" value="Laminin"/>
    <property type="match status" value="1"/>
</dbReference>
<dbReference type="PRINTS" id="PR00722">
    <property type="entry name" value="CHYMOTRYPSIN"/>
</dbReference>
<evidence type="ECO:0000256" key="4">
    <source>
        <dbReference type="ARBA" id="ARBA00022670"/>
    </source>
</evidence>
<keyword evidence="8" id="KW-0720">Serine protease</keyword>
<evidence type="ECO:0000313" key="19">
    <source>
        <dbReference type="Proteomes" id="UP000694871"/>
    </source>
</evidence>
<dbReference type="InterPro" id="IPR024175">
    <property type="entry name" value="Pept_S1A_C1r/C1S/mannan-bd"/>
</dbReference>
<keyword evidence="9" id="KW-0106">Calcium</keyword>
<evidence type="ECO:0000256" key="7">
    <source>
        <dbReference type="ARBA" id="ARBA00022801"/>
    </source>
</evidence>
<keyword evidence="19" id="KW-1185">Reference proteome</keyword>
<dbReference type="CDD" id="cd00054">
    <property type="entry name" value="EGF_CA"/>
    <property type="match status" value="1"/>
</dbReference>
<dbReference type="Gene3D" id="2.60.120.290">
    <property type="entry name" value="Spermadhesin, CUB domain"/>
    <property type="match status" value="2"/>
</dbReference>
<keyword evidence="5 15" id="KW-0732">Signal</keyword>
<dbReference type="RefSeq" id="XP_015279106.1">
    <property type="nucleotide sequence ID" value="XM_015423620.1"/>
</dbReference>
<keyword evidence="6" id="KW-0677">Repeat</keyword>
<evidence type="ECO:0000256" key="10">
    <source>
        <dbReference type="ARBA" id="ARBA00023157"/>
    </source>
</evidence>
<evidence type="ECO:0000256" key="8">
    <source>
        <dbReference type="ARBA" id="ARBA00022825"/>
    </source>
</evidence>
<evidence type="ECO:0000259" key="17">
    <source>
        <dbReference type="PROSITE" id="PS50240"/>
    </source>
</evidence>
<feature type="domain" description="Peptidase S1" evidence="17">
    <location>
        <begin position="444"/>
        <end position="685"/>
    </location>
</feature>
<dbReference type="InterPro" id="IPR001314">
    <property type="entry name" value="Peptidase_S1A"/>
</dbReference>
<dbReference type="SUPFAM" id="SSF57196">
    <property type="entry name" value="EGF/Laminin"/>
    <property type="match status" value="1"/>
</dbReference>
<keyword evidence="7" id="KW-0378">Hydrolase</keyword>
<dbReference type="InterPro" id="IPR000436">
    <property type="entry name" value="Sushi_SCR_CCP_dom"/>
</dbReference>
<dbReference type="PANTHER" id="PTHR24255">
    <property type="entry name" value="COMPLEMENT COMPONENT 1, S SUBCOMPONENT-RELATED"/>
    <property type="match status" value="1"/>
</dbReference>
<dbReference type="InterPro" id="IPR043504">
    <property type="entry name" value="Peptidase_S1_PA_chymotrypsin"/>
</dbReference>
<dbReference type="SMART" id="SM00042">
    <property type="entry name" value="CUB"/>
    <property type="match status" value="2"/>
</dbReference>
<evidence type="ECO:0000256" key="13">
    <source>
        <dbReference type="PROSITE-ProRule" id="PRU00059"/>
    </source>
</evidence>
<dbReference type="SMART" id="SM00020">
    <property type="entry name" value="Tryp_SPc"/>
    <property type="match status" value="1"/>
</dbReference>
<evidence type="ECO:0000256" key="14">
    <source>
        <dbReference type="PROSITE-ProRule" id="PRU00302"/>
    </source>
</evidence>
<dbReference type="Pfam" id="PF00084">
    <property type="entry name" value="Sushi"/>
    <property type="match status" value="2"/>
</dbReference>
<comment type="caution">
    <text evidence="14">Lacks conserved residue(s) required for the propagation of feature annotation.</text>
</comment>
<sequence>MELFHMGSFITCFLFACSDAASMFGKILSPNYPQAYPNDVLESWEINVPPGYGIRLYFTHLDIEPSQNCEYDSVKVLTGDHLEEQLCGRRKDDIPTSRILKEFYVPHNTLTVTFQSDFSNEERFTGFAAYYVAVDVNECTEFVEKVCSHYCNNYIGGYFCSCPPAYMLHEDRKTCGVNCSGNVFTEPTGEITSPNYPSPYPENSHCDYRVVLEPGYRVVLTIKNKDFDIEPADSEGNCPDALTVLAGDQRFGPFCGNKFTGPSEIKSPNHILDVDFRTDESTQGKGWKVRYFGDPIPCPQYVTENSVLDPKRERYVFKDSVKVTCIEGYEIVTQQNSFTSFYSSCQSNGEWRDSHLKCEPVECGVPDDVENADVHYITGPDKTQYQAEIRYDCHTYYAPKNNGNRIYRCSAAGQWVDENQKTELPVCIPVCGVPRNPIQNTGRIFGGTRAEHGNFPWQILFANPRAGGALISDRWVLTAAHVLDENWNPTMYAGLLTVGPQTMQTAKPLVVDEVFVHPGWKAAWSIPDSRTDFDNDIALVRLKRPVKMGPTVSTICLPGASPEYDPPERTLGYITGWGRTEDRSRSVVLRKAWIPVVNMEQCRRVKPESPLDLSTYRFTDNMICAGDGQSDSCSGDSGGAYAIVDPREETRYYVAGLVSWGPKCGTYALYTKVANYVEWIAEVMSRQPAEEEDK</sequence>
<evidence type="ECO:0000259" key="16">
    <source>
        <dbReference type="PROSITE" id="PS01180"/>
    </source>
</evidence>
<dbReference type="CDD" id="cd00190">
    <property type="entry name" value="Tryp_SPc"/>
    <property type="match status" value="1"/>
</dbReference>
<feature type="domain" description="Sushi" evidence="18">
    <location>
        <begin position="296"/>
        <end position="360"/>
    </location>
</feature>
<dbReference type="PROSITE" id="PS00135">
    <property type="entry name" value="TRYPSIN_SER"/>
    <property type="match status" value="1"/>
</dbReference>
<dbReference type="InterPro" id="IPR018097">
    <property type="entry name" value="EGF_Ca-bd_CS"/>
</dbReference>
<feature type="disulfide bond" evidence="13">
    <location>
        <begin position="179"/>
        <end position="206"/>
    </location>
</feature>
<dbReference type="Pfam" id="PF00431">
    <property type="entry name" value="CUB"/>
    <property type="match status" value="2"/>
</dbReference>
<protein>
    <submittedName>
        <fullName evidence="20">LOW QUALITY PROTEIN: complement C1s subcomponent-like</fullName>
    </submittedName>
</protein>
<evidence type="ECO:0000256" key="2">
    <source>
        <dbReference type="ARBA" id="ARBA00022536"/>
    </source>
</evidence>
<dbReference type="Proteomes" id="UP000694871">
    <property type="component" value="Unplaced"/>
</dbReference>
<feature type="chain" id="PRO_5047472644" evidence="15">
    <location>
        <begin position="21"/>
        <end position="694"/>
    </location>
</feature>
<dbReference type="InterPro" id="IPR001254">
    <property type="entry name" value="Trypsin_dom"/>
</dbReference>
<reference evidence="20" key="1">
    <citation type="submission" date="2025-08" db="UniProtKB">
        <authorList>
            <consortium name="RefSeq"/>
        </authorList>
    </citation>
    <scope>IDENTIFICATION</scope>
</reference>
<dbReference type="PROSITE" id="PS50923">
    <property type="entry name" value="SUSHI"/>
    <property type="match status" value="2"/>
</dbReference>
<evidence type="ECO:0000259" key="18">
    <source>
        <dbReference type="PROSITE" id="PS50923"/>
    </source>
</evidence>
<comment type="similarity">
    <text evidence="1">Belongs to the peptidase S1 family. Snake venom subfamily.</text>
</comment>
<dbReference type="Gene3D" id="2.10.70.10">
    <property type="entry name" value="Complement Module, domain 1"/>
    <property type="match status" value="2"/>
</dbReference>
<evidence type="ECO:0000256" key="9">
    <source>
        <dbReference type="ARBA" id="ARBA00022837"/>
    </source>
</evidence>
<keyword evidence="12" id="KW-0379">Hydroxylation</keyword>
<dbReference type="InterPro" id="IPR035914">
    <property type="entry name" value="Sperma_CUB_dom_sf"/>
</dbReference>
<feature type="domain" description="CUB" evidence="16">
    <location>
        <begin position="179"/>
        <end position="294"/>
    </location>
</feature>
<evidence type="ECO:0000256" key="1">
    <source>
        <dbReference type="ARBA" id="ARBA00009228"/>
    </source>
</evidence>
<evidence type="ECO:0000256" key="3">
    <source>
        <dbReference type="ARBA" id="ARBA00022659"/>
    </source>
</evidence>
<dbReference type="PROSITE" id="PS50240">
    <property type="entry name" value="TRYPSIN_DOM"/>
    <property type="match status" value="1"/>
</dbReference>
<keyword evidence="3 14" id="KW-0768">Sushi</keyword>
<name>A0ABM1KZG9_GEKJA</name>
<evidence type="ECO:0000256" key="15">
    <source>
        <dbReference type="SAM" id="SignalP"/>
    </source>
</evidence>
<dbReference type="InterPro" id="IPR033116">
    <property type="entry name" value="TRYPSIN_SER"/>
</dbReference>
<dbReference type="SMART" id="SM00032">
    <property type="entry name" value="CCP"/>
    <property type="match status" value="2"/>
</dbReference>
<evidence type="ECO:0000256" key="12">
    <source>
        <dbReference type="ARBA" id="ARBA00023278"/>
    </source>
</evidence>
<dbReference type="SUPFAM" id="SSF57535">
    <property type="entry name" value="Complement control module/SCR domain"/>
    <property type="match status" value="2"/>
</dbReference>
<dbReference type="PANTHER" id="PTHR24255:SF18">
    <property type="entry name" value="COMPLEMENT C1S SUBCOMPONENT"/>
    <property type="match status" value="1"/>
</dbReference>